<dbReference type="PANTHER" id="PTHR30290:SF64">
    <property type="entry name" value="ABC TRANSPORTER PERIPLASMIC BINDING PROTEIN"/>
    <property type="match status" value="1"/>
</dbReference>
<reference evidence="6 7" key="1">
    <citation type="submission" date="2016-12" db="EMBL/GenBank/DDBJ databases">
        <authorList>
            <person name="Song W.-J."/>
            <person name="Kurnit D.M."/>
        </authorList>
    </citation>
    <scope>NUCLEOTIDE SEQUENCE [LARGE SCALE GENOMIC DNA]</scope>
    <source>
        <strain evidence="6 7">CGMCC 1.10808</strain>
    </source>
</reference>
<evidence type="ECO:0000256" key="3">
    <source>
        <dbReference type="ARBA" id="ARBA00022729"/>
    </source>
</evidence>
<evidence type="ECO:0000313" key="7">
    <source>
        <dbReference type="Proteomes" id="UP000184066"/>
    </source>
</evidence>
<feature type="domain" description="Solute-binding protein family 5" evidence="5">
    <location>
        <begin position="101"/>
        <end position="499"/>
    </location>
</feature>
<gene>
    <name evidence="6" type="ORF">SAMN05216200_10246</name>
</gene>
<accession>A0A1M7S940</accession>
<comment type="subcellular location">
    <subcellularLocation>
        <location evidence="1">Periplasm</location>
    </subcellularLocation>
</comment>
<dbReference type="CDD" id="cd08497">
    <property type="entry name" value="MbnE-like"/>
    <property type="match status" value="1"/>
</dbReference>
<evidence type="ECO:0000256" key="1">
    <source>
        <dbReference type="ARBA" id="ARBA00004418"/>
    </source>
</evidence>
<dbReference type="SUPFAM" id="SSF53850">
    <property type="entry name" value="Periplasmic binding protein-like II"/>
    <property type="match status" value="1"/>
</dbReference>
<dbReference type="Gene3D" id="3.40.190.10">
    <property type="entry name" value="Periplasmic binding protein-like II"/>
    <property type="match status" value="1"/>
</dbReference>
<evidence type="ECO:0000256" key="4">
    <source>
        <dbReference type="SAM" id="SignalP"/>
    </source>
</evidence>
<name>A0A1M7S940_9RHOB</name>
<dbReference type="Pfam" id="PF00496">
    <property type="entry name" value="SBP_bac_5"/>
    <property type="match status" value="1"/>
</dbReference>
<dbReference type="Gene3D" id="3.10.105.10">
    <property type="entry name" value="Dipeptide-binding Protein, Domain 3"/>
    <property type="match status" value="1"/>
</dbReference>
<dbReference type="GO" id="GO:0043190">
    <property type="term" value="C:ATP-binding cassette (ABC) transporter complex"/>
    <property type="evidence" value="ECO:0007669"/>
    <property type="project" value="InterPro"/>
</dbReference>
<dbReference type="PIRSF" id="PIRSF002741">
    <property type="entry name" value="MppA"/>
    <property type="match status" value="1"/>
</dbReference>
<keyword evidence="7" id="KW-1185">Reference proteome</keyword>
<proteinExistence type="inferred from homology"/>
<dbReference type="OrthoDB" id="9803988at2"/>
<dbReference type="AlphaFoldDB" id="A0A1M7S940"/>
<sequence>MQGMGFLAAATLGLAALIGAAAQAAPAHGIAMHGAPALEPGFRALPYANPEAPKGGRIVFGEVGGFDSLNPYIVKGRAPWAVRTLTVESLMGRSWDEPFSLYGLLAESVETPPDRSWVAFTLRPEARFSDGSPVTLDDVIWSMRTLGEKGRPGFRSSWRKVSAVERLGPRTVRFRFSEPDREMPLILGLRPILKKDRFAGRDFDETTLEPLIGSGPYVVDAFEPGRFISFRRNPDYWGAHLGLNAGRHNFDEVRYEYFKDDNARFEAFKAGLITIFRESDPVRWAQGYDFAAVREGLVVKEEIPSGRPSGMTGFVFNTRRPPFDDRRVRQALALAFDFEWINRTLHGGAYERIHSFFGNSELGFRGPLGADEARILGPHAAALAPEARSGAFAWPRSDGSGRNRANLRRARDLLAEAGWRVRDGVLRDADGRPLRFEILLSGPQYEAAAAVFADALRVLGVEARLRMVDPAQYQQRLTHYDYDMIVAGWAMSLSPGNEQRFYWGREGVRQPGTRNYMGVDDPAVEAAVDALLAAEDRPTFVAAARALDRALTTGVYVIPLWRSPVSRLAHRADLRHPERLPLYGDWTGFLPDVWWQEPR</sequence>
<dbReference type="EMBL" id="FRDL01000002">
    <property type="protein sequence ID" value="SHN54812.1"/>
    <property type="molecule type" value="Genomic_DNA"/>
</dbReference>
<dbReference type="GO" id="GO:0042884">
    <property type="term" value="P:microcin transport"/>
    <property type="evidence" value="ECO:0007669"/>
    <property type="project" value="TreeGrafter"/>
</dbReference>
<feature type="chain" id="PRO_5009929113" evidence="4">
    <location>
        <begin position="25"/>
        <end position="599"/>
    </location>
</feature>
<dbReference type="GO" id="GO:0030288">
    <property type="term" value="C:outer membrane-bounded periplasmic space"/>
    <property type="evidence" value="ECO:0007669"/>
    <property type="project" value="TreeGrafter"/>
</dbReference>
<protein>
    <submittedName>
        <fullName evidence="6">Peptide/nickel transport system substrate-binding protein</fullName>
    </submittedName>
</protein>
<dbReference type="RefSeq" id="WP_083581124.1">
    <property type="nucleotide sequence ID" value="NZ_FOHL01000003.1"/>
</dbReference>
<organism evidence="6 7">
    <name type="scientific">Oceanicella actignis</name>
    <dbReference type="NCBI Taxonomy" id="1189325"/>
    <lineage>
        <taxon>Bacteria</taxon>
        <taxon>Pseudomonadati</taxon>
        <taxon>Pseudomonadota</taxon>
        <taxon>Alphaproteobacteria</taxon>
        <taxon>Rhodobacterales</taxon>
        <taxon>Paracoccaceae</taxon>
        <taxon>Oceanicella</taxon>
    </lineage>
</organism>
<dbReference type="GO" id="GO:0015833">
    <property type="term" value="P:peptide transport"/>
    <property type="evidence" value="ECO:0007669"/>
    <property type="project" value="TreeGrafter"/>
</dbReference>
<dbReference type="GO" id="GO:1904680">
    <property type="term" value="F:peptide transmembrane transporter activity"/>
    <property type="evidence" value="ECO:0007669"/>
    <property type="project" value="TreeGrafter"/>
</dbReference>
<dbReference type="InterPro" id="IPR000914">
    <property type="entry name" value="SBP_5_dom"/>
</dbReference>
<evidence type="ECO:0000313" key="6">
    <source>
        <dbReference type="EMBL" id="SHN54812.1"/>
    </source>
</evidence>
<evidence type="ECO:0000259" key="5">
    <source>
        <dbReference type="Pfam" id="PF00496"/>
    </source>
</evidence>
<dbReference type="InterPro" id="IPR039424">
    <property type="entry name" value="SBP_5"/>
</dbReference>
<dbReference type="InterPro" id="IPR030678">
    <property type="entry name" value="Peptide/Ni-bd"/>
</dbReference>
<dbReference type="STRING" id="1189325.SAMN04488119_103462"/>
<dbReference type="Proteomes" id="UP000184066">
    <property type="component" value="Unassembled WGS sequence"/>
</dbReference>
<comment type="similarity">
    <text evidence="2">Belongs to the bacterial solute-binding protein 5 family.</text>
</comment>
<feature type="signal peptide" evidence="4">
    <location>
        <begin position="1"/>
        <end position="24"/>
    </location>
</feature>
<dbReference type="PANTHER" id="PTHR30290">
    <property type="entry name" value="PERIPLASMIC BINDING COMPONENT OF ABC TRANSPORTER"/>
    <property type="match status" value="1"/>
</dbReference>
<evidence type="ECO:0000256" key="2">
    <source>
        <dbReference type="ARBA" id="ARBA00005695"/>
    </source>
</evidence>
<keyword evidence="3 4" id="KW-0732">Signal</keyword>